<reference evidence="5 6" key="1">
    <citation type="journal article" date="2016" name="Nat. Commun.">
        <title>Thousands of microbial genomes shed light on interconnected biogeochemical processes in an aquifer system.</title>
        <authorList>
            <person name="Anantharaman K."/>
            <person name="Brown C.T."/>
            <person name="Hug L.A."/>
            <person name="Sharon I."/>
            <person name="Castelle C.J."/>
            <person name="Probst A.J."/>
            <person name="Thomas B.C."/>
            <person name="Singh A."/>
            <person name="Wilkins M.J."/>
            <person name="Karaoz U."/>
            <person name="Brodie E.L."/>
            <person name="Williams K.H."/>
            <person name="Hubbard S.S."/>
            <person name="Banfield J.F."/>
        </authorList>
    </citation>
    <scope>NUCLEOTIDE SEQUENCE [LARGE SCALE GENOMIC DNA]</scope>
</reference>
<dbReference type="GO" id="GO:0008270">
    <property type="term" value="F:zinc ion binding"/>
    <property type="evidence" value="ECO:0007669"/>
    <property type="project" value="InterPro"/>
</dbReference>
<dbReference type="AlphaFoldDB" id="A0A1F8F6I3"/>
<dbReference type="InterPro" id="IPR016473">
    <property type="entry name" value="dCMP_deaminase"/>
</dbReference>
<dbReference type="GO" id="GO:0006220">
    <property type="term" value="P:pyrimidine nucleotide metabolic process"/>
    <property type="evidence" value="ECO:0007669"/>
    <property type="project" value="InterPro"/>
</dbReference>
<comment type="caution">
    <text evidence="5">The sequence shown here is derived from an EMBL/GenBank/DDBJ whole genome shotgun (WGS) entry which is preliminary data.</text>
</comment>
<evidence type="ECO:0000256" key="1">
    <source>
        <dbReference type="ARBA" id="ARBA00022801"/>
    </source>
</evidence>
<feature type="binding site" evidence="3">
    <location>
        <position position="115"/>
    </location>
    <ligand>
        <name>Zn(2+)</name>
        <dbReference type="ChEBI" id="CHEBI:29105"/>
        <note>catalytic</note>
    </ligand>
</feature>
<keyword evidence="3" id="KW-0479">Metal-binding</keyword>
<dbReference type="GO" id="GO:0005737">
    <property type="term" value="C:cytoplasm"/>
    <property type="evidence" value="ECO:0007669"/>
    <property type="project" value="TreeGrafter"/>
</dbReference>
<feature type="binding site" evidence="3">
    <location>
        <position position="86"/>
    </location>
    <ligand>
        <name>Zn(2+)</name>
        <dbReference type="ChEBI" id="CHEBI:29105"/>
        <note>catalytic</note>
    </ligand>
</feature>
<evidence type="ECO:0000313" key="6">
    <source>
        <dbReference type="Proteomes" id="UP000178023"/>
    </source>
</evidence>
<dbReference type="Proteomes" id="UP000178023">
    <property type="component" value="Unassembled WGS sequence"/>
</dbReference>
<feature type="active site" description="Proton donor" evidence="2">
    <location>
        <position position="88"/>
    </location>
</feature>
<dbReference type="GO" id="GO:0004132">
    <property type="term" value="F:dCMP deaminase activity"/>
    <property type="evidence" value="ECO:0007669"/>
    <property type="project" value="InterPro"/>
</dbReference>
<proteinExistence type="predicted"/>
<dbReference type="InterPro" id="IPR002125">
    <property type="entry name" value="CMP_dCMP_dom"/>
</dbReference>
<sequence length="173" mass="19690">MADETIVLNQLDEARLARQLKWDRRFLEIAQKVADWSKDPSTKVGTIIIDRNNRLVSTGYNGFPQGVLDLPERYNDRNAKYSMIIHSELNAIIFAKRDLRGYTLYSYPLQPCDRCAGPIIQTGIKRCVAPPCPPDKDTRWQKSFQVAQTMFKEAGVRLDLIELSPKYLGGISA</sequence>
<accession>A0A1F8F6I3</accession>
<name>A0A1F8F6I3_9BACT</name>
<dbReference type="PANTHER" id="PTHR11086:SF18">
    <property type="entry name" value="DEOXYCYTIDYLATE DEAMINASE"/>
    <property type="match status" value="1"/>
</dbReference>
<gene>
    <name evidence="5" type="ORF">A2750_00235</name>
</gene>
<dbReference type="PIRSF" id="PIRSF006019">
    <property type="entry name" value="dCMP_deaminase"/>
    <property type="match status" value="1"/>
</dbReference>
<keyword evidence="1" id="KW-0378">Hydrolase</keyword>
<dbReference type="Gene3D" id="3.40.140.10">
    <property type="entry name" value="Cytidine Deaminase, domain 2"/>
    <property type="match status" value="1"/>
</dbReference>
<dbReference type="PANTHER" id="PTHR11086">
    <property type="entry name" value="DEOXYCYTIDYLATE DEAMINASE-RELATED"/>
    <property type="match status" value="1"/>
</dbReference>
<keyword evidence="3" id="KW-0862">Zinc</keyword>
<dbReference type="InterPro" id="IPR016193">
    <property type="entry name" value="Cytidine_deaminase-like"/>
</dbReference>
<feature type="domain" description="CMP/dCMP-type deaminase" evidence="4">
    <location>
        <begin position="21"/>
        <end position="147"/>
    </location>
</feature>
<evidence type="ECO:0000259" key="4">
    <source>
        <dbReference type="PROSITE" id="PS51747"/>
    </source>
</evidence>
<dbReference type="EMBL" id="MGJL01000017">
    <property type="protein sequence ID" value="OGN07866.1"/>
    <property type="molecule type" value="Genomic_DNA"/>
</dbReference>
<dbReference type="InterPro" id="IPR015517">
    <property type="entry name" value="dCMP_deaminase-rel"/>
</dbReference>
<protein>
    <recommendedName>
        <fullName evidence="4">CMP/dCMP-type deaminase domain-containing protein</fullName>
    </recommendedName>
</protein>
<dbReference type="SUPFAM" id="SSF53927">
    <property type="entry name" value="Cytidine deaminase-like"/>
    <property type="match status" value="1"/>
</dbReference>
<organism evidence="5 6">
    <name type="scientific">Candidatus Yanofskybacteria bacterium RIFCSPHIGHO2_01_FULL_45_42</name>
    <dbReference type="NCBI Taxonomy" id="1802671"/>
    <lineage>
        <taxon>Bacteria</taxon>
        <taxon>Candidatus Yanofskyibacteriota</taxon>
    </lineage>
</organism>
<feature type="binding site" evidence="3">
    <location>
        <position position="112"/>
    </location>
    <ligand>
        <name>Zn(2+)</name>
        <dbReference type="ChEBI" id="CHEBI:29105"/>
        <note>catalytic</note>
    </ligand>
</feature>
<dbReference type="Pfam" id="PF00383">
    <property type="entry name" value="dCMP_cyt_deam_1"/>
    <property type="match status" value="1"/>
</dbReference>
<dbReference type="PROSITE" id="PS51747">
    <property type="entry name" value="CYT_DCMP_DEAMINASES_2"/>
    <property type="match status" value="1"/>
</dbReference>
<evidence type="ECO:0000256" key="2">
    <source>
        <dbReference type="PIRSR" id="PIRSR006019-1"/>
    </source>
</evidence>
<evidence type="ECO:0000313" key="5">
    <source>
        <dbReference type="EMBL" id="OGN07866.1"/>
    </source>
</evidence>
<evidence type="ECO:0000256" key="3">
    <source>
        <dbReference type="PIRSR" id="PIRSR006019-2"/>
    </source>
</evidence>
<comment type="cofactor">
    <cofactor evidence="3">
        <name>Zn(2+)</name>
        <dbReference type="ChEBI" id="CHEBI:29105"/>
    </cofactor>
</comment>